<proteinExistence type="predicted"/>
<dbReference type="Proteomes" id="UP000276215">
    <property type="component" value="Unassembled WGS sequence"/>
</dbReference>
<name>A0A3N4JWL3_9PEZI</name>
<protein>
    <submittedName>
        <fullName evidence="2">Uncharacterized protein</fullName>
    </submittedName>
</protein>
<feature type="region of interest" description="Disordered" evidence="1">
    <location>
        <begin position="1"/>
        <end position="50"/>
    </location>
</feature>
<dbReference type="EMBL" id="ML120367">
    <property type="protein sequence ID" value="RPB02607.1"/>
    <property type="molecule type" value="Genomic_DNA"/>
</dbReference>
<sequence>MSTRNTNANKRVSFSDPLITGGVQQSVPPSNKEEGEEDRDVNNTPKHGHALSGILKAFGGAGEVKREENLDIPMCGIRRTSKSAFNVKYLTTQQPDTIPKRNDS</sequence>
<reference evidence="2 3" key="1">
    <citation type="journal article" date="2018" name="Nat. Ecol. Evol.">
        <title>Pezizomycetes genomes reveal the molecular basis of ectomycorrhizal truffle lifestyle.</title>
        <authorList>
            <person name="Murat C."/>
            <person name="Payen T."/>
            <person name="Noel B."/>
            <person name="Kuo A."/>
            <person name="Morin E."/>
            <person name="Chen J."/>
            <person name="Kohler A."/>
            <person name="Krizsan K."/>
            <person name="Balestrini R."/>
            <person name="Da Silva C."/>
            <person name="Montanini B."/>
            <person name="Hainaut M."/>
            <person name="Levati E."/>
            <person name="Barry K.W."/>
            <person name="Belfiori B."/>
            <person name="Cichocki N."/>
            <person name="Clum A."/>
            <person name="Dockter R.B."/>
            <person name="Fauchery L."/>
            <person name="Guy J."/>
            <person name="Iotti M."/>
            <person name="Le Tacon F."/>
            <person name="Lindquist E.A."/>
            <person name="Lipzen A."/>
            <person name="Malagnac F."/>
            <person name="Mello A."/>
            <person name="Molinier V."/>
            <person name="Miyauchi S."/>
            <person name="Poulain J."/>
            <person name="Riccioni C."/>
            <person name="Rubini A."/>
            <person name="Sitrit Y."/>
            <person name="Splivallo R."/>
            <person name="Traeger S."/>
            <person name="Wang M."/>
            <person name="Zifcakova L."/>
            <person name="Wipf D."/>
            <person name="Zambonelli A."/>
            <person name="Paolocci F."/>
            <person name="Nowrousian M."/>
            <person name="Ottonello S."/>
            <person name="Baldrian P."/>
            <person name="Spatafora J.W."/>
            <person name="Henrissat B."/>
            <person name="Nagy L.G."/>
            <person name="Aury J.M."/>
            <person name="Wincker P."/>
            <person name="Grigoriev I.V."/>
            <person name="Bonfante P."/>
            <person name="Martin F.M."/>
        </authorList>
    </citation>
    <scope>NUCLEOTIDE SEQUENCE [LARGE SCALE GENOMIC DNA]</scope>
    <source>
        <strain evidence="2 3">120613-1</strain>
    </source>
</reference>
<evidence type="ECO:0000313" key="2">
    <source>
        <dbReference type="EMBL" id="RPB02607.1"/>
    </source>
</evidence>
<evidence type="ECO:0000313" key="3">
    <source>
        <dbReference type="Proteomes" id="UP000276215"/>
    </source>
</evidence>
<keyword evidence="3" id="KW-1185">Reference proteome</keyword>
<dbReference type="AlphaFoldDB" id="A0A3N4JWL3"/>
<feature type="compositionally biased region" description="Polar residues" evidence="1">
    <location>
        <begin position="1"/>
        <end position="12"/>
    </location>
</feature>
<evidence type="ECO:0000256" key="1">
    <source>
        <dbReference type="SAM" id="MobiDB-lite"/>
    </source>
</evidence>
<accession>A0A3N4JWL3</accession>
<organism evidence="2 3">
    <name type="scientific">Choiromyces venosus 120613-1</name>
    <dbReference type="NCBI Taxonomy" id="1336337"/>
    <lineage>
        <taxon>Eukaryota</taxon>
        <taxon>Fungi</taxon>
        <taxon>Dikarya</taxon>
        <taxon>Ascomycota</taxon>
        <taxon>Pezizomycotina</taxon>
        <taxon>Pezizomycetes</taxon>
        <taxon>Pezizales</taxon>
        <taxon>Tuberaceae</taxon>
        <taxon>Choiromyces</taxon>
    </lineage>
</organism>
<gene>
    <name evidence="2" type="ORF">L873DRAFT_1841743</name>
</gene>